<dbReference type="PRINTS" id="PR00258">
    <property type="entry name" value="SPERACTRCPTR"/>
</dbReference>
<accession>A0A2G8JTN0</accession>
<evidence type="ECO:0000256" key="4">
    <source>
        <dbReference type="ARBA" id="ARBA00022737"/>
    </source>
</evidence>
<dbReference type="EMBL" id="MRZV01001275">
    <property type="protein sequence ID" value="PIK39114.1"/>
    <property type="molecule type" value="Genomic_DNA"/>
</dbReference>
<dbReference type="Pfam" id="PF00530">
    <property type="entry name" value="SRCR"/>
    <property type="match status" value="3"/>
</dbReference>
<feature type="disulfide bond" evidence="9">
    <location>
        <begin position="288"/>
        <end position="352"/>
    </location>
</feature>
<evidence type="ECO:0000256" key="10">
    <source>
        <dbReference type="SAM" id="MobiDB-lite"/>
    </source>
</evidence>
<comment type="caution">
    <text evidence="12">The sequence shown here is derived from an EMBL/GenBank/DDBJ whole genome shotgun (WGS) entry which is preliminary data.</text>
</comment>
<feature type="disulfide bond" evidence="9">
    <location>
        <begin position="446"/>
        <end position="456"/>
    </location>
</feature>
<evidence type="ECO:0000256" key="7">
    <source>
        <dbReference type="ARBA" id="ARBA00023157"/>
    </source>
</evidence>
<dbReference type="AlphaFoldDB" id="A0A2G8JTN0"/>
<dbReference type="Proteomes" id="UP000230750">
    <property type="component" value="Unassembled WGS sequence"/>
</dbReference>
<feature type="domain" description="SRCR" evidence="11">
    <location>
        <begin position="157"/>
        <end position="256"/>
    </location>
</feature>
<keyword evidence="13" id="KW-1185">Reference proteome</keyword>
<evidence type="ECO:0000256" key="8">
    <source>
        <dbReference type="ARBA" id="ARBA00023180"/>
    </source>
</evidence>
<evidence type="ECO:0000313" key="12">
    <source>
        <dbReference type="EMBL" id="PIK39114.1"/>
    </source>
</evidence>
<feature type="non-terminal residue" evidence="12">
    <location>
        <position position="1"/>
    </location>
</feature>
<keyword evidence="2" id="KW-0812">Transmembrane</keyword>
<dbReference type="PROSITE" id="PS50287">
    <property type="entry name" value="SRCR_2"/>
    <property type="match status" value="3"/>
</dbReference>
<name>A0A2G8JTN0_STIJA</name>
<keyword evidence="5" id="KW-1133">Transmembrane helix</keyword>
<feature type="domain" description="SRCR" evidence="11">
    <location>
        <begin position="263"/>
        <end position="363"/>
    </location>
</feature>
<keyword evidence="4" id="KW-0677">Repeat</keyword>
<feature type="disulfide bond" evidence="9">
    <location>
        <begin position="335"/>
        <end position="345"/>
    </location>
</feature>
<reference evidence="12 13" key="1">
    <citation type="journal article" date="2017" name="PLoS Biol.">
        <title>The sea cucumber genome provides insights into morphological evolution and visceral regeneration.</title>
        <authorList>
            <person name="Zhang X."/>
            <person name="Sun L."/>
            <person name="Yuan J."/>
            <person name="Sun Y."/>
            <person name="Gao Y."/>
            <person name="Zhang L."/>
            <person name="Li S."/>
            <person name="Dai H."/>
            <person name="Hamel J.F."/>
            <person name="Liu C."/>
            <person name="Yu Y."/>
            <person name="Liu S."/>
            <person name="Lin W."/>
            <person name="Guo K."/>
            <person name="Jin S."/>
            <person name="Xu P."/>
            <person name="Storey K.B."/>
            <person name="Huan P."/>
            <person name="Zhang T."/>
            <person name="Zhou Y."/>
            <person name="Zhang J."/>
            <person name="Lin C."/>
            <person name="Li X."/>
            <person name="Xing L."/>
            <person name="Huo D."/>
            <person name="Sun M."/>
            <person name="Wang L."/>
            <person name="Mercier A."/>
            <person name="Li F."/>
            <person name="Yang H."/>
            <person name="Xiang J."/>
        </authorList>
    </citation>
    <scope>NUCLEOTIDE SEQUENCE [LARGE SCALE GENOMIC DNA]</scope>
    <source>
        <strain evidence="12">Shaxun</strain>
        <tissue evidence="12">Muscle</tissue>
    </source>
</reference>
<sequence length="608" mass="66737">LHYVTGPKKFNSSEDHCENSSPNPIDGNFIFVAACGHKIKLTIEAIETAETDNLFIGNGVELCKNVLLDYSGGPDVNAITVLSQESFIWLKYRIKDPSGFRGFQGFVDVILVGSASFGCPENSAIYDDCGNRTCLSTDPFAPRHGYCFSNFSDDGDVSLVDGTPNSGVLQVSVHKKWFGVCADTWDQDETDVVCAELGFPRSSSHFNQFYNSTHINGSYLESISCYGFEDTLKECSSHVTKTPNCADDKIISIICGDNEEGSVKLVKRSDNSSGEVSFYYQGNWSYICRNELTDNAADVVCKQVANDSMGYVAYNFFGGTARKKGKQFAPLTFKCKGDEPSLNQCPYEKEECDKKDIVGVICKKSNLSTLTDSEVRLSGGEDEYSGYVEIWFNQEWCTVCDDAINIQKANIICKQLKFGDMVDFKPPENTTARNGTGPVMLSEINCKGNEQNILACNFPSIGKPIKTGLCTAIAYVTCSEPVVTGKVSLGQSYQLRQRWSPDGDVTDRTEEESQQETASIDKTVSANLQHGGDSNVKTIPSNEDTLSASAEDNCYEINQPALKDEDGEDPGVFDDQTSDEVPSLDEAQTNGSNEGVLLENRTYKDKDE</sequence>
<evidence type="ECO:0000256" key="1">
    <source>
        <dbReference type="ARBA" id="ARBA00004167"/>
    </source>
</evidence>
<dbReference type="PANTHER" id="PTHR48071">
    <property type="entry name" value="SRCR DOMAIN-CONTAINING PROTEIN"/>
    <property type="match status" value="1"/>
</dbReference>
<dbReference type="InterPro" id="IPR001190">
    <property type="entry name" value="SRCR"/>
</dbReference>
<comment type="subcellular location">
    <subcellularLocation>
        <location evidence="1">Membrane</location>
        <topology evidence="1">Single-pass membrane protein</topology>
    </subcellularLocation>
</comment>
<evidence type="ECO:0000256" key="6">
    <source>
        <dbReference type="ARBA" id="ARBA00023136"/>
    </source>
</evidence>
<dbReference type="SMART" id="SM00202">
    <property type="entry name" value="SR"/>
    <property type="match status" value="3"/>
</dbReference>
<proteinExistence type="predicted"/>
<feature type="domain" description="SRCR" evidence="11">
    <location>
        <begin position="375"/>
        <end position="479"/>
    </location>
</feature>
<feature type="disulfide bond" evidence="9">
    <location>
        <begin position="194"/>
        <end position="255"/>
    </location>
</feature>
<protein>
    <submittedName>
        <fullName evidence="12">Putative deleted in malignant brain tumors 1 protein-like</fullName>
    </submittedName>
</protein>
<keyword evidence="8" id="KW-0325">Glycoprotein</keyword>
<evidence type="ECO:0000256" key="5">
    <source>
        <dbReference type="ARBA" id="ARBA00022989"/>
    </source>
</evidence>
<evidence type="ECO:0000259" key="11">
    <source>
        <dbReference type="PROSITE" id="PS50287"/>
    </source>
</evidence>
<evidence type="ECO:0000313" key="13">
    <source>
        <dbReference type="Proteomes" id="UP000230750"/>
    </source>
</evidence>
<feature type="disulfide bond" evidence="9">
    <location>
        <begin position="225"/>
        <end position="235"/>
    </location>
</feature>
<evidence type="ECO:0000256" key="2">
    <source>
        <dbReference type="ARBA" id="ARBA00022692"/>
    </source>
</evidence>
<evidence type="ECO:0000256" key="3">
    <source>
        <dbReference type="ARBA" id="ARBA00022729"/>
    </source>
</evidence>
<evidence type="ECO:0000256" key="9">
    <source>
        <dbReference type="PROSITE-ProRule" id="PRU00196"/>
    </source>
</evidence>
<feature type="disulfide bond" evidence="9">
    <location>
        <begin position="301"/>
        <end position="362"/>
    </location>
</feature>
<dbReference type="OrthoDB" id="536948at2759"/>
<dbReference type="STRING" id="307972.A0A2G8JTN0"/>
<dbReference type="PANTHER" id="PTHR48071:SF18">
    <property type="entry name" value="DELETED IN MALIGNANT BRAIN TUMORS 1 PROTEIN-RELATED"/>
    <property type="match status" value="1"/>
</dbReference>
<dbReference type="Gene3D" id="3.10.250.10">
    <property type="entry name" value="SRCR-like domain"/>
    <property type="match status" value="3"/>
</dbReference>
<keyword evidence="6" id="KW-0472">Membrane</keyword>
<dbReference type="GO" id="GO:0016020">
    <property type="term" value="C:membrane"/>
    <property type="evidence" value="ECO:0007669"/>
    <property type="project" value="UniProtKB-SubCell"/>
</dbReference>
<feature type="disulfide bond" evidence="9">
    <location>
        <begin position="181"/>
        <end position="245"/>
    </location>
</feature>
<comment type="caution">
    <text evidence="9">Lacks conserved residue(s) required for the propagation of feature annotation.</text>
</comment>
<keyword evidence="3" id="KW-0732">Signal</keyword>
<feature type="region of interest" description="Disordered" evidence="10">
    <location>
        <begin position="555"/>
        <end position="608"/>
    </location>
</feature>
<feature type="region of interest" description="Disordered" evidence="10">
    <location>
        <begin position="499"/>
        <end position="520"/>
    </location>
</feature>
<gene>
    <name evidence="12" type="ORF">BSL78_24029</name>
</gene>
<feature type="compositionally biased region" description="Acidic residues" evidence="10">
    <location>
        <begin position="565"/>
        <end position="578"/>
    </location>
</feature>
<dbReference type="FunFam" id="3.10.250.10:FF:000016">
    <property type="entry name" value="Scavenger receptor cysteine-rich protein type 12"/>
    <property type="match status" value="2"/>
</dbReference>
<dbReference type="InterPro" id="IPR036772">
    <property type="entry name" value="SRCR-like_dom_sf"/>
</dbReference>
<keyword evidence="7 9" id="KW-1015">Disulfide bond</keyword>
<organism evidence="12 13">
    <name type="scientific">Stichopus japonicus</name>
    <name type="common">Sea cucumber</name>
    <dbReference type="NCBI Taxonomy" id="307972"/>
    <lineage>
        <taxon>Eukaryota</taxon>
        <taxon>Metazoa</taxon>
        <taxon>Echinodermata</taxon>
        <taxon>Eleutherozoa</taxon>
        <taxon>Echinozoa</taxon>
        <taxon>Holothuroidea</taxon>
        <taxon>Aspidochirotacea</taxon>
        <taxon>Aspidochirotida</taxon>
        <taxon>Stichopodidae</taxon>
        <taxon>Apostichopus</taxon>
    </lineage>
</organism>
<dbReference type="SUPFAM" id="SSF56487">
    <property type="entry name" value="SRCR-like"/>
    <property type="match status" value="3"/>
</dbReference>
<feature type="compositionally biased region" description="Basic and acidic residues" evidence="10">
    <location>
        <begin position="499"/>
        <end position="508"/>
    </location>
</feature>